<reference evidence="1" key="1">
    <citation type="journal article" date="2015" name="Nature">
        <title>Complex archaea that bridge the gap between prokaryotes and eukaryotes.</title>
        <authorList>
            <person name="Spang A."/>
            <person name="Saw J.H."/>
            <person name="Jorgensen S.L."/>
            <person name="Zaremba-Niedzwiedzka K."/>
            <person name="Martijn J."/>
            <person name="Lind A.E."/>
            <person name="van Eijk R."/>
            <person name="Schleper C."/>
            <person name="Guy L."/>
            <person name="Ettema T.J."/>
        </authorList>
    </citation>
    <scope>NUCLEOTIDE SEQUENCE</scope>
</reference>
<sequence>MVEEIEKIAEVEKLDKSSVIRRLLNIAIPSWKLEYAIKLYQNKEISLGKAVELSSLSLWELLEHLTQMKIPLNYDI</sequence>
<dbReference type="Pfam" id="PF03683">
    <property type="entry name" value="UPF0175"/>
    <property type="match status" value="1"/>
</dbReference>
<protein>
    <submittedName>
        <fullName evidence="1">Uncharacterized protein</fullName>
    </submittedName>
</protein>
<feature type="non-terminal residue" evidence="1">
    <location>
        <position position="76"/>
    </location>
</feature>
<accession>A0A0F9LDW2</accession>
<dbReference type="InterPro" id="IPR005368">
    <property type="entry name" value="UPF0175"/>
</dbReference>
<gene>
    <name evidence="1" type="ORF">LCGC14_1522590</name>
</gene>
<evidence type="ECO:0000313" key="1">
    <source>
        <dbReference type="EMBL" id="KKM62345.1"/>
    </source>
</evidence>
<name>A0A0F9LDW2_9ZZZZ</name>
<proteinExistence type="predicted"/>
<organism evidence="1">
    <name type="scientific">marine sediment metagenome</name>
    <dbReference type="NCBI Taxonomy" id="412755"/>
    <lineage>
        <taxon>unclassified sequences</taxon>
        <taxon>metagenomes</taxon>
        <taxon>ecological metagenomes</taxon>
    </lineage>
</organism>
<dbReference type="AlphaFoldDB" id="A0A0F9LDW2"/>
<comment type="caution">
    <text evidence="1">The sequence shown here is derived from an EMBL/GenBank/DDBJ whole genome shotgun (WGS) entry which is preliminary data.</text>
</comment>
<dbReference type="EMBL" id="LAZR01011312">
    <property type="protein sequence ID" value="KKM62345.1"/>
    <property type="molecule type" value="Genomic_DNA"/>
</dbReference>